<feature type="transmembrane region" description="Helical" evidence="1">
    <location>
        <begin position="135"/>
        <end position="157"/>
    </location>
</feature>
<dbReference type="PROSITE" id="PS00888">
    <property type="entry name" value="CNMP_BINDING_1"/>
    <property type="match status" value="1"/>
</dbReference>
<dbReference type="GO" id="GO:0004862">
    <property type="term" value="F:cAMP-dependent protein kinase inhibitor activity"/>
    <property type="evidence" value="ECO:0007669"/>
    <property type="project" value="TreeGrafter"/>
</dbReference>
<dbReference type="PROSITE" id="PS50042">
    <property type="entry name" value="CNMP_BINDING_3"/>
    <property type="match status" value="1"/>
</dbReference>
<dbReference type="InterPro" id="IPR018488">
    <property type="entry name" value="cNMP-bd_CS"/>
</dbReference>
<feature type="transmembrane region" description="Helical" evidence="1">
    <location>
        <begin position="169"/>
        <end position="189"/>
    </location>
</feature>
<dbReference type="Proteomes" id="UP000032430">
    <property type="component" value="Chromosome I"/>
</dbReference>
<dbReference type="OrthoDB" id="9774146at2"/>
<dbReference type="PRINTS" id="PR00103">
    <property type="entry name" value="CAMPKINASE"/>
</dbReference>
<gene>
    <name evidence="3" type="ORF">LFA_2571</name>
</gene>
<name>A0A098G663_9GAMM</name>
<dbReference type="GO" id="GO:0005952">
    <property type="term" value="C:cAMP-dependent protein kinase complex"/>
    <property type="evidence" value="ECO:0007669"/>
    <property type="project" value="InterPro"/>
</dbReference>
<dbReference type="CDD" id="cd06174">
    <property type="entry name" value="MFS"/>
    <property type="match status" value="1"/>
</dbReference>
<dbReference type="KEGG" id="lfa:LFA_2571"/>
<evidence type="ECO:0000313" key="3">
    <source>
        <dbReference type="EMBL" id="CEG57942.1"/>
    </source>
</evidence>
<proteinExistence type="predicted"/>
<accession>A0A098G663</accession>
<feature type="transmembrane region" description="Helical" evidence="1">
    <location>
        <begin position="74"/>
        <end position="93"/>
    </location>
</feature>
<dbReference type="PANTHER" id="PTHR11635:SF152">
    <property type="entry name" value="CAMP-DEPENDENT PROTEIN KINASE TYPE I REGULATORY SUBUNIT-RELATED"/>
    <property type="match status" value="1"/>
</dbReference>
<dbReference type="SUPFAM" id="SSF103473">
    <property type="entry name" value="MFS general substrate transporter"/>
    <property type="match status" value="1"/>
</dbReference>
<feature type="transmembrane region" description="Helical" evidence="1">
    <location>
        <begin position="248"/>
        <end position="268"/>
    </location>
</feature>
<evidence type="ECO:0000259" key="2">
    <source>
        <dbReference type="PROSITE" id="PS50042"/>
    </source>
</evidence>
<dbReference type="RefSeq" id="WP_045096350.1">
    <property type="nucleotide sequence ID" value="NZ_LN614827.1"/>
</dbReference>
<dbReference type="EMBL" id="LN614827">
    <property type="protein sequence ID" value="CEG57942.1"/>
    <property type="molecule type" value="Genomic_DNA"/>
</dbReference>
<dbReference type="Gene3D" id="2.60.120.10">
    <property type="entry name" value="Jelly Rolls"/>
    <property type="match status" value="1"/>
</dbReference>
<feature type="transmembrane region" description="Helical" evidence="1">
    <location>
        <begin position="346"/>
        <end position="364"/>
    </location>
</feature>
<keyword evidence="4" id="KW-1185">Reference proteome</keyword>
<protein>
    <recommendedName>
        <fullName evidence="2">Cyclic nucleotide-binding domain-containing protein</fullName>
    </recommendedName>
</protein>
<dbReference type="SMART" id="SM00100">
    <property type="entry name" value="cNMP"/>
    <property type="match status" value="1"/>
</dbReference>
<keyword evidence="1" id="KW-1133">Transmembrane helix</keyword>
<dbReference type="AlphaFoldDB" id="A0A098G663"/>
<keyword evidence="1" id="KW-0472">Membrane</keyword>
<dbReference type="CDD" id="cd00038">
    <property type="entry name" value="CAP_ED"/>
    <property type="match status" value="1"/>
</dbReference>
<dbReference type="GO" id="GO:0030552">
    <property type="term" value="F:cAMP binding"/>
    <property type="evidence" value="ECO:0007669"/>
    <property type="project" value="TreeGrafter"/>
</dbReference>
<dbReference type="Pfam" id="PF00027">
    <property type="entry name" value="cNMP_binding"/>
    <property type="match status" value="1"/>
</dbReference>
<feature type="transmembrane region" description="Helical" evidence="1">
    <location>
        <begin position="210"/>
        <end position="228"/>
    </location>
</feature>
<dbReference type="SUPFAM" id="SSF48371">
    <property type="entry name" value="ARM repeat"/>
    <property type="match status" value="1"/>
</dbReference>
<dbReference type="HOGENOM" id="CLU_288972_0_0_6"/>
<feature type="domain" description="Cyclic nucleotide-binding" evidence="2">
    <location>
        <begin position="854"/>
        <end position="969"/>
    </location>
</feature>
<dbReference type="PANTHER" id="PTHR11635">
    <property type="entry name" value="CAMP-DEPENDENT PROTEIN KINASE REGULATORY CHAIN"/>
    <property type="match status" value="1"/>
</dbReference>
<reference evidence="4" key="1">
    <citation type="submission" date="2014-09" db="EMBL/GenBank/DDBJ databases">
        <authorList>
            <person name="Gomez-Valero L."/>
        </authorList>
    </citation>
    <scope>NUCLEOTIDE SEQUENCE [LARGE SCALE GENOMIC DNA]</scope>
    <source>
        <strain evidence="4">ATCC700992</strain>
    </source>
</reference>
<dbReference type="InterPro" id="IPR016024">
    <property type="entry name" value="ARM-type_fold"/>
</dbReference>
<feature type="transmembrane region" description="Helical" evidence="1">
    <location>
        <begin position="99"/>
        <end position="123"/>
    </location>
</feature>
<feature type="transmembrane region" description="Helical" evidence="1">
    <location>
        <begin position="12"/>
        <end position="32"/>
    </location>
</feature>
<evidence type="ECO:0000256" key="1">
    <source>
        <dbReference type="SAM" id="Phobius"/>
    </source>
</evidence>
<sequence length="981" mass="111245">MYVSKENRKKLFIICFVIFLATVSLITGKTLANTIILTSYPTKVLPYFYFSLAILMILATMISSKYLQRSERKFAISFKFITLFSLVVFIPALKTGWFIAPFLIAIILLTYTSIITLIAWNYASDIFDIQEFKRFSKILQVSSTVGAIAAGALVGAISKEFSPVKLVALMFLIELISLFFINPMARFAAAPVTVVKKHLDLSSTIKKNSIFKYLALMTIASTITGTLIDYNLKLELVADIEKEKIAHFISMIFVISTSGILIIQFVFIDYLFKVLGSKKIIIIYPIAILITAVTTLFHFNLYSMTALFIINDMFSYTTASLSRNLYLNILPRAIRLLDRLKLNGTITPLAMICSSVIVLCITYASHKTVLSLIAVISICIFSLYLAQVLIGQYRTQLAQSVYLRRFNPDLINMSQRDNKDIEYLLKQALDYPDPGAKLFGLQLLEHYKSLQLPDSITDLLTGENVPIIREVARLLSKRRAQRQFDHAAKIAFLKSEDEETQWYLALYLLESDSAHFLLESMQSLKNKTASSLAILSLIYLKQGDLELQIDAIQALLNMFHSDDIKQNKWFLYVLNEMSMGEKEKYLIQFVNQDNSTLQNLALKQISSVPSDRLLDFLVNHLGEPRISYALHGCLINIGDRVIERVENKFNNTSTYIVKMSCFYVLSDLRGDKAELSLMSLVSTSQDVVMRTIMAKYIAYRGVKVKISEQFHNFLINTMKIEIDLYMQLSTQLMRYKDPLIHEEIASRLQFIKKRVLYYTTAIVGSPDILNSIPLLTSRNPDRSQQAVALELIDSTIEDRKIALFLMTLFVDKKLKEVSTSLSMDDPWLSQYIQDIESNNMDSIYMLTRLRKVDLFKNLAAETLQVLADCCLTRDMASGEVICSEGEEGDGVYIIDSGEVNVTKKGVVIGRLSEGAYFGELALLADIPRFATVTALSDGVLFYINKQDFDKITDEIPEIMKSINKQVIQYLITNVNAMSDNH</sequence>
<dbReference type="SUPFAM" id="SSF51206">
    <property type="entry name" value="cAMP-binding domain-like"/>
    <property type="match status" value="1"/>
</dbReference>
<dbReference type="InterPro" id="IPR050503">
    <property type="entry name" value="cAMP-dep_PK_reg_su-like"/>
</dbReference>
<feature type="transmembrane region" description="Helical" evidence="1">
    <location>
        <begin position="280"/>
        <end position="299"/>
    </location>
</feature>
<dbReference type="GO" id="GO:0034236">
    <property type="term" value="F:protein kinase A catalytic subunit binding"/>
    <property type="evidence" value="ECO:0007669"/>
    <property type="project" value="TreeGrafter"/>
</dbReference>
<keyword evidence="1" id="KW-0812">Transmembrane</keyword>
<feature type="transmembrane region" description="Helical" evidence="1">
    <location>
        <begin position="370"/>
        <end position="390"/>
    </location>
</feature>
<organism evidence="3 4">
    <name type="scientific">Legionella fallonii LLAP-10</name>
    <dbReference type="NCBI Taxonomy" id="1212491"/>
    <lineage>
        <taxon>Bacteria</taxon>
        <taxon>Pseudomonadati</taxon>
        <taxon>Pseudomonadota</taxon>
        <taxon>Gammaproteobacteria</taxon>
        <taxon>Legionellales</taxon>
        <taxon>Legionellaceae</taxon>
        <taxon>Legionella</taxon>
    </lineage>
</organism>
<dbReference type="GO" id="GO:0005829">
    <property type="term" value="C:cytosol"/>
    <property type="evidence" value="ECO:0007669"/>
    <property type="project" value="TreeGrafter"/>
</dbReference>
<dbReference type="InterPro" id="IPR000595">
    <property type="entry name" value="cNMP-bd_dom"/>
</dbReference>
<dbReference type="InterPro" id="IPR018490">
    <property type="entry name" value="cNMP-bd_dom_sf"/>
</dbReference>
<dbReference type="InterPro" id="IPR036259">
    <property type="entry name" value="MFS_trans_sf"/>
</dbReference>
<dbReference type="STRING" id="1212491.LFA_2571"/>
<dbReference type="InterPro" id="IPR014710">
    <property type="entry name" value="RmlC-like_jellyroll"/>
</dbReference>
<feature type="transmembrane region" description="Helical" evidence="1">
    <location>
        <begin position="44"/>
        <end position="62"/>
    </location>
</feature>
<evidence type="ECO:0000313" key="4">
    <source>
        <dbReference type="Proteomes" id="UP000032430"/>
    </source>
</evidence>